<sequence length="78" mass="9399">MTKTLVPPKDRKEWTFLVTTKLDHKFQNLVMQLKIMEFKQKKGTDKIDIMQSIDELYELSTKYAVSLQNDFQVIFKKW</sequence>
<organism evidence="1 2">
    <name type="scientific">Chryseotalea sanaruensis</name>
    <dbReference type="NCBI Taxonomy" id="2482724"/>
    <lineage>
        <taxon>Bacteria</taxon>
        <taxon>Pseudomonadati</taxon>
        <taxon>Bacteroidota</taxon>
        <taxon>Cytophagia</taxon>
        <taxon>Cytophagales</taxon>
        <taxon>Chryseotaleaceae</taxon>
        <taxon>Chryseotalea</taxon>
    </lineage>
</organism>
<comment type="caution">
    <text evidence="1">The sequence shown here is derived from an EMBL/GenBank/DDBJ whole genome shotgun (WGS) entry which is preliminary data.</text>
</comment>
<dbReference type="AlphaFoldDB" id="A0A401UF16"/>
<dbReference type="OrthoDB" id="982747at2"/>
<evidence type="ECO:0000313" key="1">
    <source>
        <dbReference type="EMBL" id="GCC53444.1"/>
    </source>
</evidence>
<dbReference type="RefSeq" id="WP_127124098.1">
    <property type="nucleotide sequence ID" value="NZ_BHXQ01000008.1"/>
</dbReference>
<proteinExistence type="predicted"/>
<accession>A0A401UF16</accession>
<keyword evidence="2" id="KW-1185">Reference proteome</keyword>
<evidence type="ECO:0000313" key="2">
    <source>
        <dbReference type="Proteomes" id="UP000288227"/>
    </source>
</evidence>
<dbReference type="Proteomes" id="UP000288227">
    <property type="component" value="Unassembled WGS sequence"/>
</dbReference>
<reference evidence="1 2" key="1">
    <citation type="submission" date="2018-11" db="EMBL/GenBank/DDBJ databases">
        <title>Chryseotalea sanarue gen. nov., sp., nov., a member of the family Cytophagaceae, isolated from a brackish lake in Hamamatsu Japan.</title>
        <authorList>
            <person name="Maejima Y."/>
            <person name="Iino T."/>
            <person name="Muraguchi Y."/>
            <person name="Fukuda K."/>
            <person name="Ohkuma M."/>
            <person name="Moriuchi R."/>
            <person name="Dohra H."/>
            <person name="Kimbara K."/>
            <person name="Shintani M."/>
        </authorList>
    </citation>
    <scope>NUCLEOTIDE SEQUENCE [LARGE SCALE GENOMIC DNA]</scope>
    <source>
        <strain evidence="1 2">Ys</strain>
    </source>
</reference>
<protein>
    <submittedName>
        <fullName evidence="1">Uncharacterized protein</fullName>
    </submittedName>
</protein>
<gene>
    <name evidence="1" type="ORF">SanaruYs_36880</name>
</gene>
<dbReference type="EMBL" id="BHXQ01000008">
    <property type="protein sequence ID" value="GCC53444.1"/>
    <property type="molecule type" value="Genomic_DNA"/>
</dbReference>
<name>A0A401UF16_9BACT</name>